<evidence type="ECO:0000313" key="2">
    <source>
        <dbReference type="EMBL" id="GFA54040.1"/>
    </source>
</evidence>
<gene>
    <name evidence="2" type="ORF">Tci_626012</name>
</gene>
<feature type="compositionally biased region" description="Polar residues" evidence="1">
    <location>
        <begin position="193"/>
        <end position="213"/>
    </location>
</feature>
<dbReference type="AlphaFoldDB" id="A0A699JU96"/>
<reference evidence="2" key="1">
    <citation type="journal article" date="2019" name="Sci. Rep.">
        <title>Draft genome of Tanacetum cinerariifolium, the natural source of mosquito coil.</title>
        <authorList>
            <person name="Yamashiro T."/>
            <person name="Shiraishi A."/>
            <person name="Satake H."/>
            <person name="Nakayama K."/>
        </authorList>
    </citation>
    <scope>NUCLEOTIDE SEQUENCE</scope>
</reference>
<dbReference type="EMBL" id="BKCJ010442058">
    <property type="protein sequence ID" value="GFA54040.1"/>
    <property type="molecule type" value="Genomic_DNA"/>
</dbReference>
<sequence>MNNKKRIVNLEYFREMLHICPRIPNQTFNKLPFEEEILAFMRNLGHIREIKKIIDVNIKKLHQLWRSFAAVINKCLSGKSTSYDSIRLSQAQILWGMYHKKNMDFAYLLWEDFVYQVKHKDAKKSNEMYYYRFTKVIINFFMIKDPSIPRRNKFGAMLPVELTNEDIRNSAAYKEYYAIASGAEPPKTKASVRKTQSSSDTTMPPSTAAGTRL</sequence>
<name>A0A699JU96_TANCI</name>
<feature type="region of interest" description="Disordered" evidence="1">
    <location>
        <begin position="184"/>
        <end position="213"/>
    </location>
</feature>
<accession>A0A699JU96</accession>
<evidence type="ECO:0000256" key="1">
    <source>
        <dbReference type="SAM" id="MobiDB-lite"/>
    </source>
</evidence>
<comment type="caution">
    <text evidence="2">The sequence shown here is derived from an EMBL/GenBank/DDBJ whole genome shotgun (WGS) entry which is preliminary data.</text>
</comment>
<protein>
    <recommendedName>
        <fullName evidence="3">Monodehydroascorbate reductase</fullName>
    </recommendedName>
</protein>
<evidence type="ECO:0008006" key="3">
    <source>
        <dbReference type="Google" id="ProtNLM"/>
    </source>
</evidence>
<proteinExistence type="predicted"/>
<organism evidence="2">
    <name type="scientific">Tanacetum cinerariifolium</name>
    <name type="common">Dalmatian daisy</name>
    <name type="synonym">Chrysanthemum cinerariifolium</name>
    <dbReference type="NCBI Taxonomy" id="118510"/>
    <lineage>
        <taxon>Eukaryota</taxon>
        <taxon>Viridiplantae</taxon>
        <taxon>Streptophyta</taxon>
        <taxon>Embryophyta</taxon>
        <taxon>Tracheophyta</taxon>
        <taxon>Spermatophyta</taxon>
        <taxon>Magnoliopsida</taxon>
        <taxon>eudicotyledons</taxon>
        <taxon>Gunneridae</taxon>
        <taxon>Pentapetalae</taxon>
        <taxon>asterids</taxon>
        <taxon>campanulids</taxon>
        <taxon>Asterales</taxon>
        <taxon>Asteraceae</taxon>
        <taxon>Asteroideae</taxon>
        <taxon>Anthemideae</taxon>
        <taxon>Anthemidinae</taxon>
        <taxon>Tanacetum</taxon>
    </lineage>
</organism>